<keyword evidence="2" id="KW-0963">Cytoplasm</keyword>
<dbReference type="Gene3D" id="3.40.850.10">
    <property type="entry name" value="Kinesin motor domain"/>
    <property type="match status" value="1"/>
</dbReference>
<dbReference type="FunFam" id="3.40.850.10:FF:000012">
    <property type="entry name" value="Kinesin-like protein"/>
    <property type="match status" value="1"/>
</dbReference>
<dbReference type="PANTHER" id="PTHR47971">
    <property type="entry name" value="KINESIN-RELATED PROTEIN 6"/>
    <property type="match status" value="1"/>
</dbReference>
<feature type="compositionally biased region" description="Polar residues" evidence="11">
    <location>
        <begin position="329"/>
        <end position="340"/>
    </location>
</feature>
<keyword evidence="6 10" id="KW-0505">Motor protein</keyword>
<dbReference type="GO" id="GO:0008017">
    <property type="term" value="F:microtubule binding"/>
    <property type="evidence" value="ECO:0007669"/>
    <property type="project" value="InterPro"/>
</dbReference>
<protein>
    <recommendedName>
        <fullName evidence="10">Kinesin-like protein</fullName>
    </recommendedName>
</protein>
<evidence type="ECO:0000256" key="7">
    <source>
        <dbReference type="ARBA" id="ARBA00023212"/>
    </source>
</evidence>
<reference evidence="13" key="1">
    <citation type="submission" date="2023-06" db="EMBL/GenBank/DDBJ databases">
        <title>Reference genome for the Northern bat (Eptesicus nilssonii), a most northern bat species.</title>
        <authorList>
            <person name="Laine V.N."/>
            <person name="Pulliainen A.T."/>
            <person name="Lilley T.M."/>
        </authorList>
    </citation>
    <scope>NUCLEOTIDE SEQUENCE</scope>
    <source>
        <strain evidence="13">BLF_Eptnil</strain>
        <tissue evidence="13">Kidney</tissue>
    </source>
</reference>
<evidence type="ECO:0000256" key="6">
    <source>
        <dbReference type="ARBA" id="ARBA00023175"/>
    </source>
</evidence>
<organism evidence="13 14">
    <name type="scientific">Cnephaeus nilssonii</name>
    <name type="common">Northern bat</name>
    <name type="synonym">Eptesicus nilssonii</name>
    <dbReference type="NCBI Taxonomy" id="3371016"/>
    <lineage>
        <taxon>Eukaryota</taxon>
        <taxon>Metazoa</taxon>
        <taxon>Chordata</taxon>
        <taxon>Craniata</taxon>
        <taxon>Vertebrata</taxon>
        <taxon>Euteleostomi</taxon>
        <taxon>Mammalia</taxon>
        <taxon>Eutheria</taxon>
        <taxon>Laurasiatheria</taxon>
        <taxon>Chiroptera</taxon>
        <taxon>Yangochiroptera</taxon>
        <taxon>Vespertilionidae</taxon>
        <taxon>Cnephaeus</taxon>
    </lineage>
</organism>
<dbReference type="GO" id="GO:0005874">
    <property type="term" value="C:microtubule"/>
    <property type="evidence" value="ECO:0007669"/>
    <property type="project" value="UniProtKB-KW"/>
</dbReference>
<dbReference type="PROSITE" id="PS50067">
    <property type="entry name" value="KINESIN_MOTOR_2"/>
    <property type="match status" value="1"/>
</dbReference>
<keyword evidence="7" id="KW-0206">Cytoskeleton</keyword>
<dbReference type="PRINTS" id="PR00380">
    <property type="entry name" value="KINESINHEAVY"/>
</dbReference>
<evidence type="ECO:0000256" key="1">
    <source>
        <dbReference type="ARBA" id="ARBA00004245"/>
    </source>
</evidence>
<dbReference type="PANTHER" id="PTHR47971:SF20">
    <property type="entry name" value="KINESIN-LIKE PROTEIN KIF24"/>
    <property type="match status" value="1"/>
</dbReference>
<keyword evidence="5 10" id="KW-0067">ATP-binding</keyword>
<proteinExistence type="inferred from homology"/>
<feature type="compositionally biased region" description="Acidic residues" evidence="11">
    <location>
        <begin position="478"/>
        <end position="489"/>
    </location>
</feature>
<evidence type="ECO:0000259" key="12">
    <source>
        <dbReference type="PROSITE" id="PS50067"/>
    </source>
</evidence>
<dbReference type="InterPro" id="IPR019821">
    <property type="entry name" value="Kinesin_motor_CS"/>
</dbReference>
<dbReference type="InterPro" id="IPR027417">
    <property type="entry name" value="P-loop_NTPase"/>
</dbReference>
<feature type="region of interest" description="Disordered" evidence="11">
    <location>
        <begin position="766"/>
        <end position="807"/>
    </location>
</feature>
<feature type="region of interest" description="Disordered" evidence="11">
    <location>
        <begin position="608"/>
        <end position="639"/>
    </location>
</feature>
<dbReference type="SUPFAM" id="SSF52540">
    <property type="entry name" value="P-loop containing nucleoside triphosphate hydrolases"/>
    <property type="match status" value="1"/>
</dbReference>
<evidence type="ECO:0000256" key="11">
    <source>
        <dbReference type="SAM" id="MobiDB-lite"/>
    </source>
</evidence>
<evidence type="ECO:0000256" key="5">
    <source>
        <dbReference type="ARBA" id="ARBA00022840"/>
    </source>
</evidence>
<dbReference type="InterPro" id="IPR001752">
    <property type="entry name" value="Kinesin_motor_dom"/>
</dbReference>
<evidence type="ECO:0000256" key="2">
    <source>
        <dbReference type="ARBA" id="ARBA00022490"/>
    </source>
</evidence>
<accession>A0AA40HN82</accession>
<comment type="subcellular location">
    <subcellularLocation>
        <location evidence="1">Cytoplasm</location>
        <location evidence="1">Cytoskeleton</location>
    </subcellularLocation>
</comment>
<dbReference type="Proteomes" id="UP001177744">
    <property type="component" value="Unassembled WGS sequence"/>
</dbReference>
<evidence type="ECO:0000313" key="13">
    <source>
        <dbReference type="EMBL" id="KAK1334374.1"/>
    </source>
</evidence>
<dbReference type="EMBL" id="JAULJE010000015">
    <property type="protein sequence ID" value="KAK1334374.1"/>
    <property type="molecule type" value="Genomic_DNA"/>
</dbReference>
<dbReference type="GO" id="GO:0007018">
    <property type="term" value="P:microtubule-based movement"/>
    <property type="evidence" value="ECO:0007669"/>
    <property type="project" value="InterPro"/>
</dbReference>
<feature type="compositionally biased region" description="Polar residues" evidence="11">
    <location>
        <begin position="305"/>
        <end position="319"/>
    </location>
</feature>
<dbReference type="Pfam" id="PF00225">
    <property type="entry name" value="Kinesin"/>
    <property type="match status" value="1"/>
</dbReference>
<comment type="caution">
    <text evidence="13">The sequence shown here is derived from an EMBL/GenBank/DDBJ whole genome shotgun (WGS) entry which is preliminary data.</text>
</comment>
<feature type="region of interest" description="Disordered" evidence="11">
    <location>
        <begin position="457"/>
        <end position="536"/>
    </location>
</feature>
<keyword evidence="14" id="KW-1185">Reference proteome</keyword>
<evidence type="ECO:0000256" key="8">
    <source>
        <dbReference type="ARBA" id="ARBA00061030"/>
    </source>
</evidence>
<feature type="region of interest" description="Disordered" evidence="11">
    <location>
        <begin position="651"/>
        <end position="670"/>
    </location>
</feature>
<feature type="compositionally biased region" description="Polar residues" evidence="11">
    <location>
        <begin position="624"/>
        <end position="634"/>
    </location>
</feature>
<feature type="region of interest" description="Disordered" evidence="11">
    <location>
        <begin position="264"/>
        <end position="347"/>
    </location>
</feature>
<dbReference type="PROSITE" id="PS00411">
    <property type="entry name" value="KINESIN_MOTOR_1"/>
    <property type="match status" value="1"/>
</dbReference>
<evidence type="ECO:0000256" key="10">
    <source>
        <dbReference type="RuleBase" id="RU000394"/>
    </source>
</evidence>
<evidence type="ECO:0000256" key="4">
    <source>
        <dbReference type="ARBA" id="ARBA00022741"/>
    </source>
</evidence>
<gene>
    <name evidence="13" type="ORF">QTO34_005378</name>
</gene>
<evidence type="ECO:0000256" key="3">
    <source>
        <dbReference type="ARBA" id="ARBA00022701"/>
    </source>
</evidence>
<feature type="domain" description="Kinesin motor" evidence="12">
    <location>
        <begin position="1"/>
        <end position="224"/>
    </location>
</feature>
<dbReference type="InterPro" id="IPR036961">
    <property type="entry name" value="Kinesin_motor_dom_sf"/>
</dbReference>
<dbReference type="GO" id="GO:0005524">
    <property type="term" value="F:ATP binding"/>
    <property type="evidence" value="ECO:0007669"/>
    <property type="project" value="UniProtKB-KW"/>
</dbReference>
<dbReference type="GO" id="GO:0003777">
    <property type="term" value="F:microtubule motor activity"/>
    <property type="evidence" value="ECO:0007669"/>
    <property type="project" value="InterPro"/>
</dbReference>
<feature type="region of interest" description="Disordered" evidence="11">
    <location>
        <begin position="554"/>
        <end position="591"/>
    </location>
</feature>
<evidence type="ECO:0000256" key="9">
    <source>
        <dbReference type="PROSITE-ProRule" id="PRU00283"/>
    </source>
</evidence>
<comment type="similarity">
    <text evidence="8">Belongs to the TRAFAC class myosin-kinesin ATPase superfamily. Kinesin family. KIN-13 subfamily.</text>
</comment>
<name>A0AA40HN82_CNENI</name>
<evidence type="ECO:0000313" key="14">
    <source>
        <dbReference type="Proteomes" id="UP001177744"/>
    </source>
</evidence>
<dbReference type="AlphaFoldDB" id="A0AA40HN82"/>
<dbReference type="GO" id="GO:0007019">
    <property type="term" value="P:microtubule depolymerization"/>
    <property type="evidence" value="ECO:0007669"/>
    <property type="project" value="TreeGrafter"/>
</dbReference>
<sequence>MIGTHQNPGLYALAAKDIFRQLEVPQPRRHLFVWISFYEIYCGQLYDLLNRRKRLFAREDSKHVVQIVGLRELQVDSVELLLEVILKGSKERSTGATGVNADSSRSHAIIQIQIKDSAKRTFGRISFIDLAGSERAADARDSDRQTKMEGAEINQSLLALKECIRALDQEHTHTPFRQSKLTQVLKDSFIGNAKTCMIANISPSHVATEHTLNTLRYADRCQSKSDIWKLFSKTNSELPVALSGDKCSPKKVKLGLQQSLTVAPGSTRGKAHPLASHSPNIPFASVPKVPGKKGSSRGSPREWVIQTSPVKGTVQSGQSAKKKEEESASLCSEKNQNGNKTALGCGSRAPGPGHDLVLGKLTNKCKKVQTVQPVQKQLVSRVELSVGSAHHLAEYSQGGTLTRPASEAWTNIPPHQKEREEHLRFYHQQFQQPPLLQQKLKYQPLERLLCQYRPQEGQLQNETPPPLHSYSESHDGAQAEDLDDSDFSEDSFSHISSQRTTKHRNTLENSEGSFFLHQREQGPERRQSLLFSPKLDGDEKNLTGSWMYARNPTSHRRAAGDHGHSPSKVPVDWSKEEDSTSSGPSPRDILAEKPYCSQVDFVYNQKRGSGSASDFKQDAFRSNVPGQAQGSSPSLKEEDFTSSLSLIAVAGSPDQRDTVGTPLKELGEGSLNVATRTMKTSHPFQGEDSQEELGMCSESASGLMAPLTVSLLENPDDEGPPPLNQPAQDGATHSLAGTEGPAVGHTVSSGDQEVVLPMSLTSGHLWLSSSPPDNKPGADLPALSPSPIRQYPPDKLPNREADLGEGNQSRETALLSLKHVASEQYDASAEETELNSSQGFSGKPFPTIHAGGPHCQLSVCYSLMLRPGLWTEAYRQVVIRAHQEQLDEMAELGFKEETLMSQLAPNDFEDFVTQLDEIMVLKSKCIQSLRNQLQLYLTCHRLSEAPERTVVS</sequence>
<feature type="region of interest" description="Disordered" evidence="11">
    <location>
        <begin position="711"/>
        <end position="747"/>
    </location>
</feature>
<keyword evidence="4 10" id="KW-0547">Nucleotide-binding</keyword>
<dbReference type="InterPro" id="IPR027640">
    <property type="entry name" value="Kinesin-like_fam"/>
</dbReference>
<comment type="caution">
    <text evidence="9">Lacks conserved residue(s) required for the propagation of feature annotation.</text>
</comment>
<dbReference type="SMART" id="SM00129">
    <property type="entry name" value="KISc"/>
    <property type="match status" value="1"/>
</dbReference>
<feature type="compositionally biased region" description="Basic and acidic residues" evidence="11">
    <location>
        <begin position="517"/>
        <end position="527"/>
    </location>
</feature>
<keyword evidence="3 10" id="KW-0493">Microtubule</keyword>